<evidence type="ECO:0000313" key="3">
    <source>
        <dbReference type="Proteomes" id="UP000287439"/>
    </source>
</evidence>
<protein>
    <submittedName>
        <fullName evidence="2">Uncharacterized protein</fullName>
    </submittedName>
</protein>
<feature type="transmembrane region" description="Helical" evidence="1">
    <location>
        <begin position="40"/>
        <end position="61"/>
    </location>
</feature>
<dbReference type="PANTHER" id="PTHR23518:SF2">
    <property type="entry name" value="MAJOR FACILITATOR SUPERFAMILY TRANSPORTER"/>
    <property type="match status" value="1"/>
</dbReference>
<dbReference type="AlphaFoldDB" id="A0A430RID8"/>
<feature type="transmembrane region" description="Helical" evidence="1">
    <location>
        <begin position="67"/>
        <end position="84"/>
    </location>
</feature>
<name>A0A430RID8_THESC</name>
<comment type="caution">
    <text evidence="2">The sequence shown here is derived from an EMBL/GenBank/DDBJ whole genome shotgun (WGS) entry which is preliminary data.</text>
</comment>
<gene>
    <name evidence="2" type="ORF">CSW41_13245</name>
</gene>
<proteinExistence type="predicted"/>
<organism evidence="2 3">
    <name type="scientific">Thermus scotoductus</name>
    <dbReference type="NCBI Taxonomy" id="37636"/>
    <lineage>
        <taxon>Bacteria</taxon>
        <taxon>Thermotogati</taxon>
        <taxon>Deinococcota</taxon>
        <taxon>Deinococci</taxon>
        <taxon>Thermales</taxon>
        <taxon>Thermaceae</taxon>
        <taxon>Thermus</taxon>
    </lineage>
</organism>
<evidence type="ECO:0000313" key="2">
    <source>
        <dbReference type="EMBL" id="RTH13853.1"/>
    </source>
</evidence>
<dbReference type="EMBL" id="PELV01000425">
    <property type="protein sequence ID" value="RTH13853.1"/>
    <property type="molecule type" value="Genomic_DNA"/>
</dbReference>
<keyword evidence="1" id="KW-0472">Membrane</keyword>
<feature type="transmembrane region" description="Helical" evidence="1">
    <location>
        <begin position="12"/>
        <end position="33"/>
    </location>
</feature>
<dbReference type="Proteomes" id="UP000287439">
    <property type="component" value="Unassembled WGS sequence"/>
</dbReference>
<dbReference type="PANTHER" id="PTHR23518">
    <property type="entry name" value="C-METHYLTRANSFERASE"/>
    <property type="match status" value="1"/>
</dbReference>
<accession>A0A430RID8</accession>
<reference evidence="2 3" key="1">
    <citation type="journal article" date="2019" name="Extremophiles">
        <title>Biogeography of thermophiles and predominance of Thermus scotoductus in domestic water heaters.</title>
        <authorList>
            <person name="Wilpiszeski R.L."/>
            <person name="Zhang Z."/>
            <person name="House C.H."/>
        </authorList>
    </citation>
    <scope>NUCLEOTIDE SEQUENCE [LARGE SCALE GENOMIC DNA]</scope>
    <source>
        <strain evidence="2 3">28_S28</strain>
    </source>
</reference>
<evidence type="ECO:0000256" key="1">
    <source>
        <dbReference type="SAM" id="Phobius"/>
    </source>
</evidence>
<keyword evidence="1" id="KW-0812">Transmembrane</keyword>
<sequence length="89" mass="9081">MDVASEMVYPLLPLFLASLGGGAGAIGLVEGVAEATAIGLYHTVVGILLLPASLIFGFLWQSYGPELAFGVGAGLALLALLLDGRRARP</sequence>
<keyword evidence="1" id="KW-1133">Transmembrane helix</keyword>